<protein>
    <submittedName>
        <fullName evidence="2">Uncharacterized protein</fullName>
    </submittedName>
</protein>
<evidence type="ECO:0000313" key="3">
    <source>
        <dbReference type="Proteomes" id="UP000276103"/>
    </source>
</evidence>
<feature type="transmembrane region" description="Helical" evidence="1">
    <location>
        <begin position="21"/>
        <end position="40"/>
    </location>
</feature>
<feature type="transmembrane region" description="Helical" evidence="1">
    <location>
        <begin position="146"/>
        <end position="174"/>
    </location>
</feature>
<reference evidence="2 3" key="1">
    <citation type="journal article" date="2019" name="Genome Biol. Evol.">
        <title>Day and night: Metabolic profiles and evolutionary relationships of six axenic non-marine cyanobacteria.</title>
        <authorList>
            <person name="Will S.E."/>
            <person name="Henke P."/>
            <person name="Boedeker C."/>
            <person name="Huang S."/>
            <person name="Brinkmann H."/>
            <person name="Rohde M."/>
            <person name="Jarek M."/>
            <person name="Friedl T."/>
            <person name="Seufert S."/>
            <person name="Schumacher M."/>
            <person name="Overmann J."/>
            <person name="Neumann-Schaal M."/>
            <person name="Petersen J."/>
        </authorList>
    </citation>
    <scope>NUCLEOTIDE SEQUENCE [LARGE SCALE GENOMIC DNA]</scope>
    <source>
        <strain evidence="2 3">SAG 1403-4b</strain>
    </source>
</reference>
<gene>
    <name evidence="2" type="ORF">DSM107003_04850</name>
</gene>
<keyword evidence="3" id="KW-1185">Reference proteome</keyword>
<comment type="caution">
    <text evidence="2">The sequence shown here is derived from an EMBL/GenBank/DDBJ whole genome shotgun (WGS) entry which is preliminary data.</text>
</comment>
<organism evidence="2 3">
    <name type="scientific">Trichormus variabilis SAG 1403-4b</name>
    <dbReference type="NCBI Taxonomy" id="447716"/>
    <lineage>
        <taxon>Bacteria</taxon>
        <taxon>Bacillati</taxon>
        <taxon>Cyanobacteriota</taxon>
        <taxon>Cyanophyceae</taxon>
        <taxon>Nostocales</taxon>
        <taxon>Nostocaceae</taxon>
        <taxon>Trichormus</taxon>
    </lineage>
</organism>
<dbReference type="RefSeq" id="WP_190648656.1">
    <property type="nucleotide sequence ID" value="NZ_RSCM01000001.1"/>
</dbReference>
<dbReference type="Proteomes" id="UP000276103">
    <property type="component" value="Unassembled WGS sequence"/>
</dbReference>
<name>A0A3S1AG79_ANAVA</name>
<keyword evidence="1" id="KW-0472">Membrane</keyword>
<proteinExistence type="predicted"/>
<dbReference type="AlphaFoldDB" id="A0A3S1AG79"/>
<dbReference type="EMBL" id="RSCM01000001">
    <property type="protein sequence ID" value="RUS99901.1"/>
    <property type="molecule type" value="Genomic_DNA"/>
</dbReference>
<sequence length="255" mass="29673">MKVVEETHTKLVIKHQPIMNWLWGSLLFIGGLSFWIYFIFFDFASLLLTCTRSSPPEINCELKQFTLLGRMEKVKIFDPQQAYIQTKMGGKGSKSYQTIVVSKFGEFSLLSDLSYQENEEFILKVNSFINSGESFLMVTQNRRISLLYISLLAFVLSGVGAFLATSPLSICTFYKSINKVFIERKGLRSNKTIEYPLEEIVRLYIQDKRVKYSRLYRAVIFIKDGKEIPIHLEYTDEKSVKYVVMRIRQFLNVDL</sequence>
<evidence type="ECO:0000256" key="1">
    <source>
        <dbReference type="SAM" id="Phobius"/>
    </source>
</evidence>
<keyword evidence="1" id="KW-1133">Transmembrane helix</keyword>
<evidence type="ECO:0000313" key="2">
    <source>
        <dbReference type="EMBL" id="RUS99901.1"/>
    </source>
</evidence>
<keyword evidence="1" id="KW-0812">Transmembrane</keyword>
<accession>A0A3S1AG79</accession>